<reference evidence="3" key="1">
    <citation type="submission" date="2008-07" db="EMBL/GenBank/DDBJ databases">
        <title>Annotation of Ajellomyces capsulatus strain H88.</title>
        <authorList>
            <person name="Champion M."/>
            <person name="Cuomo C."/>
            <person name="Ma L.-J."/>
            <person name="Henn M.R."/>
            <person name="Sil A."/>
            <person name="Goldman B."/>
            <person name="Young S.K."/>
            <person name="Kodira C.D."/>
            <person name="Zeng Q."/>
            <person name="Koehrsen M."/>
            <person name="Alvarado L."/>
            <person name="Berlin A."/>
            <person name="Borenstein D."/>
            <person name="Chen Z."/>
            <person name="Engels R."/>
            <person name="Freedman E."/>
            <person name="Gellesch M."/>
            <person name="Goldberg J."/>
            <person name="Griggs A."/>
            <person name="Gujja S."/>
            <person name="Heiman D."/>
            <person name="Hepburn T."/>
            <person name="Howarth C."/>
            <person name="Jen D."/>
            <person name="Larson L."/>
            <person name="Lewis B."/>
            <person name="Mehta T."/>
            <person name="Park D."/>
            <person name="Pearson M."/>
            <person name="Roberts A."/>
            <person name="Saif S."/>
            <person name="Shea T."/>
            <person name="Shenoy N."/>
            <person name="Sisk P."/>
            <person name="Stolte C."/>
            <person name="Sykes S."/>
            <person name="Walk T."/>
            <person name="White J."/>
            <person name="Yandava C."/>
            <person name="Klein B."/>
            <person name="McEwen J.G."/>
            <person name="Puccia R."/>
            <person name="Goldman G.H."/>
            <person name="Felipe M.S."/>
            <person name="Nino-Vega G."/>
            <person name="San-Blas G."/>
            <person name="Taylor J."/>
            <person name="Mendoza L."/>
            <person name="Galagan J."/>
            <person name="Nusbaum C."/>
            <person name="Birren B."/>
        </authorList>
    </citation>
    <scope>NUCLEOTIDE SEQUENCE [LARGE SCALE GENOMIC DNA]</scope>
    <source>
        <strain evidence="3">H88</strain>
    </source>
</reference>
<gene>
    <name evidence="2" type="ORF">HCEG_02664</name>
</gene>
<dbReference type="Proteomes" id="UP000008142">
    <property type="component" value="Unassembled WGS sequence"/>
</dbReference>
<proteinExistence type="predicted"/>
<dbReference type="VEuPathDB" id="FungiDB:I7I53_06318"/>
<dbReference type="EMBL" id="DS990637">
    <property type="protein sequence ID" value="EGC43449.1"/>
    <property type="molecule type" value="Genomic_DNA"/>
</dbReference>
<dbReference type="HOGENOM" id="CLU_760684_0_0_1"/>
<organism evidence="3">
    <name type="scientific">Ajellomyces capsulatus (strain H88)</name>
    <name type="common">Darling's disease fungus</name>
    <name type="synonym">Histoplasma capsulatum</name>
    <dbReference type="NCBI Taxonomy" id="544711"/>
    <lineage>
        <taxon>Eukaryota</taxon>
        <taxon>Fungi</taxon>
        <taxon>Dikarya</taxon>
        <taxon>Ascomycota</taxon>
        <taxon>Pezizomycotina</taxon>
        <taxon>Eurotiomycetes</taxon>
        <taxon>Eurotiomycetidae</taxon>
        <taxon>Onygenales</taxon>
        <taxon>Ajellomycetaceae</taxon>
        <taxon>Histoplasma</taxon>
    </lineage>
</organism>
<dbReference type="OrthoDB" id="4187842at2759"/>
<dbReference type="AlphaFoldDB" id="F0UD23"/>
<protein>
    <submittedName>
        <fullName evidence="2">Predicted protein</fullName>
    </submittedName>
</protein>
<accession>F0UD23</accession>
<dbReference type="STRING" id="544711.F0UD23"/>
<sequence>MSQTTPVRIILRYREQPFQKPSAIINTFFTWRDIQPLEDYYTHICSNPPSSWLYLVLDLYCKTHPNVDLNKLDLEVFQVLGIDSFTFKDLGELARKQVYQQSASLNWGQDNRSTYNICGLLRGSAIDGINNRLSTWNMKASAGLLDRICDATEVDNARTDGGGSSDKDNRDISLLGVPPDEVQGRGRRTPWRTTAAAGAEVLVITHDCRVALTGSLNVLTVANATPAIPSDTNTHCLDCPKILGPRDDAVKAYRKRQELNVTSETYNVEIRKACDVTLENCLDLEQIFNDQHPTPNFLC</sequence>
<evidence type="ECO:0000256" key="1">
    <source>
        <dbReference type="SAM" id="MobiDB-lite"/>
    </source>
</evidence>
<feature type="region of interest" description="Disordered" evidence="1">
    <location>
        <begin position="156"/>
        <end position="176"/>
    </location>
</feature>
<name>F0UD23_AJEC8</name>
<dbReference type="OMA" id="RSTYNIC"/>
<evidence type="ECO:0000313" key="2">
    <source>
        <dbReference type="EMBL" id="EGC43449.1"/>
    </source>
</evidence>
<evidence type="ECO:0000313" key="3">
    <source>
        <dbReference type="Proteomes" id="UP000008142"/>
    </source>
</evidence>